<dbReference type="Proteomes" id="UP000026915">
    <property type="component" value="Chromosome 7"/>
</dbReference>
<feature type="region of interest" description="Disordered" evidence="1">
    <location>
        <begin position="480"/>
        <end position="499"/>
    </location>
</feature>
<feature type="compositionally biased region" description="Polar residues" evidence="1">
    <location>
        <begin position="650"/>
        <end position="661"/>
    </location>
</feature>
<dbReference type="InParanoid" id="A0A061FIE6"/>
<dbReference type="PANTHER" id="PTHR31286:SF179">
    <property type="entry name" value="RNASE H TYPE-1 DOMAIN-CONTAINING PROTEIN"/>
    <property type="match status" value="1"/>
</dbReference>
<gene>
    <name evidence="4" type="ORF">TCM_033530</name>
</gene>
<name>A0A061FIE6_THECC</name>
<feature type="compositionally biased region" description="Polar residues" evidence="1">
    <location>
        <begin position="586"/>
        <end position="600"/>
    </location>
</feature>
<reference evidence="4 5" key="1">
    <citation type="journal article" date="2013" name="Genome Biol.">
        <title>The genome sequence of the most widely cultivated cacao type and its use to identify candidate genes regulating pod color.</title>
        <authorList>
            <person name="Motamayor J.C."/>
            <person name="Mockaitis K."/>
            <person name="Schmutz J."/>
            <person name="Haiminen N."/>
            <person name="Iii D.L."/>
            <person name="Cornejo O."/>
            <person name="Findley S.D."/>
            <person name="Zheng P."/>
            <person name="Utro F."/>
            <person name="Royaert S."/>
            <person name="Saski C."/>
            <person name="Jenkins J."/>
            <person name="Podicheti R."/>
            <person name="Zhao M."/>
            <person name="Scheffler B.E."/>
            <person name="Stack J.C."/>
            <person name="Feltus F.A."/>
            <person name="Mustiga G.M."/>
            <person name="Amores F."/>
            <person name="Phillips W."/>
            <person name="Marelli J.P."/>
            <person name="May G.D."/>
            <person name="Shapiro H."/>
            <person name="Ma J."/>
            <person name="Bustamante C.D."/>
            <person name="Schnell R.J."/>
            <person name="Main D."/>
            <person name="Gilbert D."/>
            <person name="Parida L."/>
            <person name="Kuhn D.N."/>
        </authorList>
    </citation>
    <scope>NUCLEOTIDE SEQUENCE [LARGE SCALE GENOMIC DNA]</scope>
    <source>
        <strain evidence="5">cv. Matina 1-6</strain>
    </source>
</reference>
<dbReference type="Gramene" id="EOY14239">
    <property type="protein sequence ID" value="EOY14239"/>
    <property type="gene ID" value="TCM_033530"/>
</dbReference>
<feature type="signal peptide" evidence="2">
    <location>
        <begin position="1"/>
        <end position="22"/>
    </location>
</feature>
<dbReference type="eggNOG" id="KOG1075">
    <property type="taxonomic scope" value="Eukaryota"/>
</dbReference>
<feature type="region of interest" description="Disordered" evidence="1">
    <location>
        <begin position="683"/>
        <end position="710"/>
    </location>
</feature>
<feature type="compositionally biased region" description="Polar residues" evidence="1">
    <location>
        <begin position="683"/>
        <end position="694"/>
    </location>
</feature>
<evidence type="ECO:0000313" key="4">
    <source>
        <dbReference type="EMBL" id="EOY14239.1"/>
    </source>
</evidence>
<dbReference type="InterPro" id="IPR025558">
    <property type="entry name" value="DUF4283"/>
</dbReference>
<evidence type="ECO:0000313" key="5">
    <source>
        <dbReference type="Proteomes" id="UP000026915"/>
    </source>
</evidence>
<sequence>MLSTQKFFLLSLILREWRLADRQTPPSTAYPRPPATPVNLTTSKNQPAQLSFHPATTPLSIQIRTSHNLLPSNNLWPPLNNGFPQPIPQENLQQPVKDGLLQAIRDENQQPLSPRAFKKSFLSVTAGEKPSVIPPTRNPCTYKDRPAAMFFKDEIQILARPFSHSIVGKFTRTPRLQDVQQAFKGIGLSGAYEIWWMDYKHVLIHLSNEQDFNRLWVKQQWFILNQKMRVFKWTPDFQAEKESAVDSTSAYREVRIVIRNRETGAVTGGYSQRVDFARMPDYCGHCCHVGHNESACLVLGNKPKQYESSNLQNKGKGQQTLSLPARTENVEKAAKRGEEEEVQNWIETQGQTELVNSDLVGRKNLLKEPTEDDVRRENEAILLREMVVEKKVGSKGQNGEAELAGAKTIAAVSISLKSVPSDVQEILHGNENHAQDGSNFFGSRNGTREGANLLCKLQTAKGDAQEPIFDYGGCENQADVESGRTVSDRKNKNKKINQKNRSIGVVEAISHGEDKQYPKPVTHVPANVHVDGATATVGKFATRPFPLLAGQLENKVSGEGEPSSPMLELVENDRSTTPAAGKPATHPSSPLSDQRKSTAPSEGEIELAATTEAPDGAEQTLASAAGTLAARHGQRDPTGETTGSKEKDLSTPTSADGTSMQDFRQEEKAKNYFMQSEVWLIQPNGQPNNFQQSEDMIEESGEHSPTDGQNIDDQHRVISSEADIPPTQESVSGKCMYNKELSDVPSFPSFSRTKFTEIKVHPKIRRRRHSNTEVSIDKMLSLASYKAVDMWENDEDSDEDAISVNFAASWEHERYY</sequence>
<feature type="domain" description="DUF4283" evidence="3">
    <location>
        <begin position="162"/>
        <end position="240"/>
    </location>
</feature>
<protein>
    <recommendedName>
        <fullName evidence="3">DUF4283 domain-containing protein</fullName>
    </recommendedName>
</protein>
<dbReference type="PANTHER" id="PTHR31286">
    <property type="entry name" value="GLYCINE-RICH CELL WALL STRUCTURAL PROTEIN 1.8-LIKE"/>
    <property type="match status" value="1"/>
</dbReference>
<keyword evidence="2" id="KW-0732">Signal</keyword>
<accession>A0A061FIE6</accession>
<keyword evidence="5" id="KW-1185">Reference proteome</keyword>
<evidence type="ECO:0000259" key="3">
    <source>
        <dbReference type="Pfam" id="PF14111"/>
    </source>
</evidence>
<dbReference type="InterPro" id="IPR040256">
    <property type="entry name" value="At4g02000-like"/>
</dbReference>
<feature type="compositionally biased region" description="Basic and acidic residues" evidence="1">
    <location>
        <begin position="633"/>
        <end position="649"/>
    </location>
</feature>
<feature type="chain" id="PRO_5001602100" description="DUF4283 domain-containing protein" evidence="2">
    <location>
        <begin position="23"/>
        <end position="816"/>
    </location>
</feature>
<evidence type="ECO:0000256" key="1">
    <source>
        <dbReference type="SAM" id="MobiDB-lite"/>
    </source>
</evidence>
<proteinExistence type="predicted"/>
<dbReference type="AlphaFoldDB" id="A0A061FIE6"/>
<dbReference type="HOGENOM" id="CLU_371904_0_0_1"/>
<dbReference type="EMBL" id="CM001885">
    <property type="protein sequence ID" value="EOY14239.1"/>
    <property type="molecule type" value="Genomic_DNA"/>
</dbReference>
<evidence type="ECO:0000256" key="2">
    <source>
        <dbReference type="SAM" id="SignalP"/>
    </source>
</evidence>
<feature type="region of interest" description="Disordered" evidence="1">
    <location>
        <begin position="573"/>
        <end position="603"/>
    </location>
</feature>
<organism evidence="4 5">
    <name type="scientific">Theobroma cacao</name>
    <name type="common">Cacao</name>
    <name type="synonym">Cocoa</name>
    <dbReference type="NCBI Taxonomy" id="3641"/>
    <lineage>
        <taxon>Eukaryota</taxon>
        <taxon>Viridiplantae</taxon>
        <taxon>Streptophyta</taxon>
        <taxon>Embryophyta</taxon>
        <taxon>Tracheophyta</taxon>
        <taxon>Spermatophyta</taxon>
        <taxon>Magnoliopsida</taxon>
        <taxon>eudicotyledons</taxon>
        <taxon>Gunneridae</taxon>
        <taxon>Pentapetalae</taxon>
        <taxon>rosids</taxon>
        <taxon>malvids</taxon>
        <taxon>Malvales</taxon>
        <taxon>Malvaceae</taxon>
        <taxon>Byttnerioideae</taxon>
        <taxon>Theobroma</taxon>
    </lineage>
</organism>
<feature type="region of interest" description="Disordered" evidence="1">
    <location>
        <begin position="628"/>
        <end position="661"/>
    </location>
</feature>
<dbReference type="Pfam" id="PF14111">
    <property type="entry name" value="DUF4283"/>
    <property type="match status" value="1"/>
</dbReference>